<dbReference type="InterPro" id="IPR023561">
    <property type="entry name" value="Carbonic_anhydrase_a-class"/>
</dbReference>
<reference evidence="3 4" key="2">
    <citation type="submission" date="2018-11" db="EMBL/GenBank/DDBJ databases">
        <authorList>
            <consortium name="Pathogen Informatics"/>
        </authorList>
    </citation>
    <scope>NUCLEOTIDE SEQUENCE [LARGE SCALE GENOMIC DNA]</scope>
</reference>
<comment type="similarity">
    <text evidence="1">Belongs to the alpha-carbonic anhydrase family.</text>
</comment>
<proteinExistence type="inferred from homology"/>
<dbReference type="PANTHER" id="PTHR18952:SF208">
    <property type="entry name" value="CARBONIC ANHYDRASE XA-RELATED"/>
    <property type="match status" value="1"/>
</dbReference>
<dbReference type="Gene3D" id="3.10.200.10">
    <property type="entry name" value="Alpha carbonic anhydrase"/>
    <property type="match status" value="1"/>
</dbReference>
<dbReference type="Proteomes" id="UP000267096">
    <property type="component" value="Unassembled WGS sequence"/>
</dbReference>
<dbReference type="WBParaSite" id="ASIM_0001958101-mRNA-1">
    <property type="protein sequence ID" value="ASIM_0001958101-mRNA-1"/>
    <property type="gene ID" value="ASIM_0001958101"/>
</dbReference>
<evidence type="ECO:0000313" key="3">
    <source>
        <dbReference type="EMBL" id="VDK66879.1"/>
    </source>
</evidence>
<dbReference type="GO" id="GO:0008270">
    <property type="term" value="F:zinc ion binding"/>
    <property type="evidence" value="ECO:0007669"/>
    <property type="project" value="InterPro"/>
</dbReference>
<reference evidence="5" key="1">
    <citation type="submission" date="2017-02" db="UniProtKB">
        <authorList>
            <consortium name="WormBaseParasite"/>
        </authorList>
    </citation>
    <scope>IDENTIFICATION</scope>
</reference>
<dbReference type="AlphaFoldDB" id="A0A0M3KF22"/>
<organism evidence="5">
    <name type="scientific">Anisakis simplex</name>
    <name type="common">Herring worm</name>
    <dbReference type="NCBI Taxonomy" id="6269"/>
    <lineage>
        <taxon>Eukaryota</taxon>
        <taxon>Metazoa</taxon>
        <taxon>Ecdysozoa</taxon>
        <taxon>Nematoda</taxon>
        <taxon>Chromadorea</taxon>
        <taxon>Rhabditida</taxon>
        <taxon>Spirurina</taxon>
        <taxon>Ascaridomorpha</taxon>
        <taxon>Ascaridoidea</taxon>
        <taxon>Anisakidae</taxon>
        <taxon>Anisakis</taxon>
        <taxon>Anisakis simplex complex</taxon>
    </lineage>
</organism>
<dbReference type="SMART" id="SM01057">
    <property type="entry name" value="Carb_anhydrase"/>
    <property type="match status" value="1"/>
</dbReference>
<dbReference type="GO" id="GO:0006730">
    <property type="term" value="P:one-carbon metabolic process"/>
    <property type="evidence" value="ECO:0007669"/>
    <property type="project" value="TreeGrafter"/>
</dbReference>
<dbReference type="Pfam" id="PF00194">
    <property type="entry name" value="Carb_anhydrase"/>
    <property type="match status" value="1"/>
</dbReference>
<protein>
    <submittedName>
        <fullName evidence="5">Alpha-carbonic anhydrase domain-containing protein</fullName>
    </submittedName>
</protein>
<dbReference type="GO" id="GO:0004089">
    <property type="term" value="F:carbonate dehydratase activity"/>
    <property type="evidence" value="ECO:0007669"/>
    <property type="project" value="InterPro"/>
</dbReference>
<sequence length="191" mass="21626">MSQPRGLLAIAIIVDIGSITNPELRKLTVASQSITYKGSKTLVKRFSAYALLPHTEDYITYEGSLTFPGCYETVTWIIINNPIYITKEDLQIWNDLQQTETKQPNPVFMSPNYRPLKALNGRLLRTNINIKYKSKSPQACANNLYVDMGYKSNPSRVAAFKTFHKRMMQDEDGLGAVKPLTLDVIESIDYV</sequence>
<accession>A0A0M3KF22</accession>
<name>A0A0M3KF22_ANISI</name>
<keyword evidence="4" id="KW-1185">Reference proteome</keyword>
<dbReference type="EMBL" id="UYRR01036378">
    <property type="protein sequence ID" value="VDK66879.1"/>
    <property type="molecule type" value="Genomic_DNA"/>
</dbReference>
<feature type="domain" description="Alpha-carbonic anhydrase" evidence="2">
    <location>
        <begin position="1"/>
        <end position="128"/>
    </location>
</feature>
<dbReference type="PANTHER" id="PTHR18952">
    <property type="entry name" value="CARBONIC ANHYDRASE"/>
    <property type="match status" value="1"/>
</dbReference>
<dbReference type="InterPro" id="IPR036398">
    <property type="entry name" value="CA_dom_sf"/>
</dbReference>
<evidence type="ECO:0000313" key="4">
    <source>
        <dbReference type="Proteomes" id="UP000267096"/>
    </source>
</evidence>
<dbReference type="OrthoDB" id="5978072at2759"/>
<dbReference type="InterPro" id="IPR001148">
    <property type="entry name" value="CA_dom"/>
</dbReference>
<evidence type="ECO:0000256" key="1">
    <source>
        <dbReference type="ARBA" id="ARBA00010718"/>
    </source>
</evidence>
<evidence type="ECO:0000259" key="2">
    <source>
        <dbReference type="PROSITE" id="PS51144"/>
    </source>
</evidence>
<dbReference type="SUPFAM" id="SSF51069">
    <property type="entry name" value="Carbonic anhydrase"/>
    <property type="match status" value="1"/>
</dbReference>
<evidence type="ECO:0000313" key="5">
    <source>
        <dbReference type="WBParaSite" id="ASIM_0001958101-mRNA-1"/>
    </source>
</evidence>
<dbReference type="PROSITE" id="PS51144">
    <property type="entry name" value="ALPHA_CA_2"/>
    <property type="match status" value="1"/>
</dbReference>
<gene>
    <name evidence="3" type="ORF">ASIM_LOCUS18969</name>
</gene>